<sequence>MTTPPTRATDAEQPSPLERARRRLGRARLPLLGIAAFILLLALAMSWTAVRGLLARSHLRTVQNEITALDQALRAGDKLSGAALRARVNTIGTETAAARKLTGDPLWALAVHVPTIGCPARSVRSMVTALDQLLQDSRPLLDPTGSVLDLDTLRTGTTIDTDRIAAARPAAASTHAAISQFHRRLAATPSCGAIGARLGLADAREAGLRHAERLERAAATLELVTRLVPPMMGADGPRRYLLVVQNPAESRATGGIIGAFGLLTAVDGRLGLTGISGNGYLPGGPTQRVPAMALPPELEDMYADAQPTQVWANANLTPHYPTVGSFYTALYQAGTGVRVDGTISVDPTTLSYLLAATKPAVLPGGRSISAGSLVELVESRAYAEIGDVWQRDAFFASVGRAVYDAVASGAGNTSALLSALGRAAAEGRLLVSSNHPAEQEILETTALGGALPDGDGPYLAVVTQNAAASKLDYWLRRSTDYRSVRRPDGSADVTITIRLTNAAPAGLSAYVRNRSDQPVPGQPGAGGQGAPPAGNPDAQNLLSLAVYTGVGSGLQAATLDGLPVHLHRDAERGHPVLSTPLPLDRGQTRTLVLRIWEPVARATLLLRPQPLAVPETVTTSGIRSVSPWSRNPE</sequence>
<dbReference type="EMBL" id="JWIO01000010">
    <property type="protein sequence ID" value="KLL11879.1"/>
    <property type="molecule type" value="Genomic_DNA"/>
</dbReference>
<keyword evidence="2" id="KW-0812">Transmembrane</keyword>
<reference evidence="3 4" key="1">
    <citation type="submission" date="2014-12" db="EMBL/GenBank/DDBJ databases">
        <title>Frankia sp. BMG5.1 draft genome.</title>
        <authorList>
            <person name="Gtari M."/>
            <person name="Ghodhbane-Gtari F."/>
            <person name="Nouioui I."/>
            <person name="Ktari A."/>
            <person name="Hezbri K."/>
            <person name="Mimouni W."/>
            <person name="Sbissi I."/>
            <person name="Ayari A."/>
            <person name="Yamanaka T."/>
            <person name="Normand P."/>
            <person name="Tisa L.S."/>
            <person name="Boudabous A."/>
        </authorList>
    </citation>
    <scope>NUCLEOTIDE SEQUENCE [LARGE SCALE GENOMIC DNA]</scope>
    <source>
        <strain evidence="3 4">BMG5.1</strain>
    </source>
</reference>
<dbReference type="Pfam" id="PF13196">
    <property type="entry name" value="DUF4012"/>
    <property type="match status" value="1"/>
</dbReference>
<evidence type="ECO:0000256" key="1">
    <source>
        <dbReference type="SAM" id="MobiDB-lite"/>
    </source>
</evidence>
<accession>A0ABR5F576</accession>
<evidence type="ECO:0000256" key="2">
    <source>
        <dbReference type="SAM" id="Phobius"/>
    </source>
</evidence>
<protein>
    <submittedName>
        <fullName evidence="3">Beta-glucan endohydrolase</fullName>
    </submittedName>
</protein>
<name>A0ABR5F576_9ACTN</name>
<feature type="transmembrane region" description="Helical" evidence="2">
    <location>
        <begin position="29"/>
        <end position="50"/>
    </location>
</feature>
<dbReference type="RefSeq" id="WP_047222571.1">
    <property type="nucleotide sequence ID" value="NZ_JWIO01000010.1"/>
</dbReference>
<keyword evidence="2" id="KW-0472">Membrane</keyword>
<proteinExistence type="predicted"/>
<dbReference type="InterPro" id="IPR025101">
    <property type="entry name" value="DUF4012"/>
</dbReference>
<feature type="region of interest" description="Disordered" evidence="1">
    <location>
        <begin position="513"/>
        <end position="537"/>
    </location>
</feature>
<keyword evidence="2" id="KW-1133">Transmembrane helix</keyword>
<evidence type="ECO:0000313" key="3">
    <source>
        <dbReference type="EMBL" id="KLL11879.1"/>
    </source>
</evidence>
<evidence type="ECO:0000313" key="4">
    <source>
        <dbReference type="Proteomes" id="UP000035425"/>
    </source>
</evidence>
<keyword evidence="4" id="KW-1185">Reference proteome</keyword>
<gene>
    <name evidence="3" type="ORF">FrCorBMG51_08680</name>
</gene>
<comment type="caution">
    <text evidence="3">The sequence shown here is derived from an EMBL/GenBank/DDBJ whole genome shotgun (WGS) entry which is preliminary data.</text>
</comment>
<organism evidence="3 4">
    <name type="scientific">Protofrankia coriariae</name>
    <dbReference type="NCBI Taxonomy" id="1562887"/>
    <lineage>
        <taxon>Bacteria</taxon>
        <taxon>Bacillati</taxon>
        <taxon>Actinomycetota</taxon>
        <taxon>Actinomycetes</taxon>
        <taxon>Frankiales</taxon>
        <taxon>Frankiaceae</taxon>
        <taxon>Protofrankia</taxon>
    </lineage>
</organism>
<dbReference type="Proteomes" id="UP000035425">
    <property type="component" value="Unassembled WGS sequence"/>
</dbReference>